<evidence type="ECO:0008006" key="5">
    <source>
        <dbReference type="Google" id="ProtNLM"/>
    </source>
</evidence>
<accession>A0A848GJR9</accession>
<sequence>MEENFGNYFNQTGKVAREYLETRLDLLKLQAAGKLSKALGLFFSLTMAFLLFFFVIVFLGMVVGFWIGEMTGSFTIGFSCAAGLFVLLFVVILLFRRQLIQRPLTRLLLTELVEEIAEIDEQSGHIHNQPGHDQDTYGHVPNEEATENTSKG</sequence>
<proteinExistence type="predicted"/>
<keyword evidence="2" id="KW-0812">Transmembrane</keyword>
<evidence type="ECO:0000313" key="3">
    <source>
        <dbReference type="EMBL" id="NML36138.1"/>
    </source>
</evidence>
<evidence type="ECO:0000313" key="4">
    <source>
        <dbReference type="Proteomes" id="UP000583266"/>
    </source>
</evidence>
<evidence type="ECO:0000256" key="2">
    <source>
        <dbReference type="SAM" id="Phobius"/>
    </source>
</evidence>
<organism evidence="3 4">
    <name type="scientific">Chitinophaga fulva</name>
    <dbReference type="NCBI Taxonomy" id="2728842"/>
    <lineage>
        <taxon>Bacteria</taxon>
        <taxon>Pseudomonadati</taxon>
        <taxon>Bacteroidota</taxon>
        <taxon>Chitinophagia</taxon>
        <taxon>Chitinophagales</taxon>
        <taxon>Chitinophagaceae</taxon>
        <taxon>Chitinophaga</taxon>
    </lineage>
</organism>
<feature type="transmembrane region" description="Helical" evidence="2">
    <location>
        <begin position="73"/>
        <end position="95"/>
    </location>
</feature>
<reference evidence="3 4" key="1">
    <citation type="submission" date="2020-04" db="EMBL/GenBank/DDBJ databases">
        <title>Chitinophaga sp. G-6-1-13 sp. nov., isolated from soil.</title>
        <authorList>
            <person name="Dahal R.H."/>
            <person name="Chaudhary D.K."/>
        </authorList>
    </citation>
    <scope>NUCLEOTIDE SEQUENCE [LARGE SCALE GENOMIC DNA]</scope>
    <source>
        <strain evidence="3 4">G-6-1-13</strain>
    </source>
</reference>
<feature type="region of interest" description="Disordered" evidence="1">
    <location>
        <begin position="124"/>
        <end position="152"/>
    </location>
</feature>
<gene>
    <name evidence="3" type="ORF">HHL17_02905</name>
</gene>
<name>A0A848GJR9_9BACT</name>
<comment type="caution">
    <text evidence="3">The sequence shown here is derived from an EMBL/GenBank/DDBJ whole genome shotgun (WGS) entry which is preliminary data.</text>
</comment>
<dbReference type="Proteomes" id="UP000583266">
    <property type="component" value="Unassembled WGS sequence"/>
</dbReference>
<dbReference type="EMBL" id="JABBGC010000001">
    <property type="protein sequence ID" value="NML36138.1"/>
    <property type="molecule type" value="Genomic_DNA"/>
</dbReference>
<dbReference type="RefSeq" id="WP_169223293.1">
    <property type="nucleotide sequence ID" value="NZ_JABBGC010000001.1"/>
</dbReference>
<evidence type="ECO:0000256" key="1">
    <source>
        <dbReference type="SAM" id="MobiDB-lite"/>
    </source>
</evidence>
<keyword evidence="2" id="KW-1133">Transmembrane helix</keyword>
<keyword evidence="4" id="KW-1185">Reference proteome</keyword>
<dbReference type="AlphaFoldDB" id="A0A848GJR9"/>
<feature type="transmembrane region" description="Helical" evidence="2">
    <location>
        <begin position="38"/>
        <end position="67"/>
    </location>
</feature>
<keyword evidence="2" id="KW-0472">Membrane</keyword>
<protein>
    <recommendedName>
        <fullName evidence="5">Phage holin family protein</fullName>
    </recommendedName>
</protein>